<feature type="non-terminal residue" evidence="2">
    <location>
        <position position="1"/>
    </location>
</feature>
<evidence type="ECO:0000313" key="3">
    <source>
        <dbReference type="Proteomes" id="UP000548317"/>
    </source>
</evidence>
<sequence>MRAFLKGSEGCFQLKSYTMTIGSHRGADIVLQSAGVAERHAALEFSASDNSFILQDFNSPHGTFVNSCQVQNAAVRVRPGDILSFGPAGASFELVVDGAAQVGWGCPGKGVGMSRERCPGRVGWVLLPRERCPGKDGCCGPWQDARARVDEDVQGKVPWKRAWVLLPREGSRSRNSL</sequence>
<dbReference type="PROSITE" id="PS50006">
    <property type="entry name" value="FHA_DOMAIN"/>
    <property type="match status" value="1"/>
</dbReference>
<dbReference type="PANTHER" id="PTHR18853">
    <property type="entry name" value="FORKHEAD-ASSOCIATED DOMAIN-CONTAINING PROTEIN 1-RELATED"/>
    <property type="match status" value="1"/>
</dbReference>
<reference evidence="2 3" key="1">
    <citation type="submission" date="2019-09" db="EMBL/GenBank/DDBJ databases">
        <title>Bird 10,000 Genomes (B10K) Project - Family phase.</title>
        <authorList>
            <person name="Zhang G."/>
        </authorList>
    </citation>
    <scope>NUCLEOTIDE SEQUENCE [LARGE SCALE GENOMIC DNA]</scope>
    <source>
        <strain evidence="2">B10K-DU-029-33</strain>
        <tissue evidence="2">Heart</tissue>
    </source>
</reference>
<dbReference type="EMBL" id="VZTI01003590">
    <property type="protein sequence ID" value="NXB63155.1"/>
    <property type="molecule type" value="Genomic_DNA"/>
</dbReference>
<dbReference type="Gene3D" id="2.60.200.20">
    <property type="match status" value="1"/>
</dbReference>
<keyword evidence="3" id="KW-1185">Reference proteome</keyword>
<dbReference type="SMART" id="SM00240">
    <property type="entry name" value="FHA"/>
    <property type="match status" value="1"/>
</dbReference>
<protein>
    <submittedName>
        <fullName evidence="2">FHAD1 protein</fullName>
    </submittedName>
</protein>
<dbReference type="InterPro" id="IPR008984">
    <property type="entry name" value="SMAD_FHA_dom_sf"/>
</dbReference>
<organism evidence="2 3">
    <name type="scientific">Struthidea cinerea</name>
    <dbReference type="NCBI Taxonomy" id="181839"/>
    <lineage>
        <taxon>Eukaryota</taxon>
        <taxon>Metazoa</taxon>
        <taxon>Chordata</taxon>
        <taxon>Craniata</taxon>
        <taxon>Vertebrata</taxon>
        <taxon>Euteleostomi</taxon>
        <taxon>Archelosauria</taxon>
        <taxon>Archosauria</taxon>
        <taxon>Dinosauria</taxon>
        <taxon>Saurischia</taxon>
        <taxon>Theropoda</taxon>
        <taxon>Coelurosauria</taxon>
        <taxon>Aves</taxon>
        <taxon>Neognathae</taxon>
        <taxon>Neoaves</taxon>
        <taxon>Telluraves</taxon>
        <taxon>Australaves</taxon>
        <taxon>Passeriformes</taxon>
        <taxon>Corvoidea</taxon>
        <taxon>Corcoracidae</taxon>
        <taxon>Struthidea</taxon>
    </lineage>
</organism>
<dbReference type="Proteomes" id="UP000548317">
    <property type="component" value="Unassembled WGS sequence"/>
</dbReference>
<dbReference type="InterPro" id="IPR000253">
    <property type="entry name" value="FHA_dom"/>
</dbReference>
<evidence type="ECO:0000259" key="1">
    <source>
        <dbReference type="PROSITE" id="PS50006"/>
    </source>
</evidence>
<dbReference type="SUPFAM" id="SSF49879">
    <property type="entry name" value="SMAD/FHA domain"/>
    <property type="match status" value="1"/>
</dbReference>
<name>A0A7K8FHN2_9CORV</name>
<dbReference type="AlphaFoldDB" id="A0A7K8FHN2"/>
<proteinExistence type="predicted"/>
<dbReference type="Pfam" id="PF00498">
    <property type="entry name" value="FHA"/>
    <property type="match status" value="1"/>
</dbReference>
<evidence type="ECO:0000313" key="2">
    <source>
        <dbReference type="EMBL" id="NXB63155.1"/>
    </source>
</evidence>
<dbReference type="PANTHER" id="PTHR18853:SF7">
    <property type="entry name" value="FORKHEAD-ASSOCIATED DOMAIN-CONTAINING PROTEIN 1"/>
    <property type="match status" value="1"/>
</dbReference>
<dbReference type="InterPro" id="IPR052642">
    <property type="entry name" value="CC-FHA_domain"/>
</dbReference>
<accession>A0A7K8FHN2</accession>
<feature type="non-terminal residue" evidence="2">
    <location>
        <position position="177"/>
    </location>
</feature>
<feature type="domain" description="FHA" evidence="1">
    <location>
        <begin position="19"/>
        <end position="70"/>
    </location>
</feature>
<gene>
    <name evidence="2" type="primary">Fhad1_1</name>
    <name evidence="2" type="ORF">STRCIN_R15783</name>
</gene>
<comment type="caution">
    <text evidence="2">The sequence shown here is derived from an EMBL/GenBank/DDBJ whole genome shotgun (WGS) entry which is preliminary data.</text>
</comment>